<sequence length="54" mass="6079">MLTPGRYVGAAQQEDDGEPFAEKMARLSAQWRELREEAARLDVAIEANLKELGF</sequence>
<evidence type="ECO:0000313" key="1">
    <source>
        <dbReference type="EMBL" id="WWF01644.1"/>
    </source>
</evidence>
<dbReference type="EMBL" id="CP104311">
    <property type="protein sequence ID" value="WWF01644.1"/>
    <property type="molecule type" value="Genomic_DNA"/>
</dbReference>
<name>A0ABZ2F4G2_METCP</name>
<dbReference type="RefSeq" id="WP_232470402.1">
    <property type="nucleotide sequence ID" value="NZ_CP104311.1"/>
</dbReference>
<gene>
    <name evidence="1" type="ORF">N4J17_14410</name>
</gene>
<organism evidence="1 2">
    <name type="scientific">Methylococcus capsulatus</name>
    <dbReference type="NCBI Taxonomy" id="414"/>
    <lineage>
        <taxon>Bacteria</taxon>
        <taxon>Pseudomonadati</taxon>
        <taxon>Pseudomonadota</taxon>
        <taxon>Gammaproteobacteria</taxon>
        <taxon>Methylococcales</taxon>
        <taxon>Methylococcaceae</taxon>
        <taxon>Methylococcus</taxon>
    </lineage>
</organism>
<proteinExistence type="predicted"/>
<keyword evidence="2" id="KW-1185">Reference proteome</keyword>
<accession>A0ABZ2F4G2</accession>
<protein>
    <submittedName>
        <fullName evidence="1">Uncharacterized protein</fullName>
    </submittedName>
</protein>
<dbReference type="Proteomes" id="UP001359308">
    <property type="component" value="Chromosome"/>
</dbReference>
<reference evidence="1 2" key="1">
    <citation type="submission" date="2022-09" db="EMBL/GenBank/DDBJ databases">
        <authorList>
            <person name="Giprobiosintez L."/>
        </authorList>
    </citation>
    <scope>NUCLEOTIDE SEQUENCE [LARGE SCALE GENOMIC DNA]</scope>
    <source>
        <strain evidence="2">VKPM-B-12549 (GBS-15)</strain>
    </source>
</reference>
<evidence type="ECO:0000313" key="2">
    <source>
        <dbReference type="Proteomes" id="UP001359308"/>
    </source>
</evidence>